<dbReference type="InterPro" id="IPR027417">
    <property type="entry name" value="P-loop_NTPase"/>
</dbReference>
<reference evidence="7 8" key="1">
    <citation type="journal article" date="2017" name="Syst. Appl. Microbiol.">
        <title>Lebetimonas natsushimae sp. nov., a novel strictly anaerobic, moderately thermophilic chemoautotroph isolated from a deep-sea hydrothermal vent polychaete nest in the Mid-Okinawa Trough.</title>
        <authorList>
            <person name="Nagata R."/>
            <person name="Takaki Y."/>
            <person name="Tame A."/>
            <person name="Nunoura T."/>
            <person name="Muto H."/>
            <person name="Mino S."/>
            <person name="Sawayama S."/>
            <person name="Takai K."/>
            <person name="Nakagawa S."/>
        </authorList>
    </citation>
    <scope>NUCLEOTIDE SEQUENCE [LARGE SCALE GENOMIC DNA]</scope>
    <source>
        <strain evidence="7 8">HS1857</strain>
    </source>
</reference>
<evidence type="ECO:0000259" key="6">
    <source>
        <dbReference type="Pfam" id="PF22919"/>
    </source>
</evidence>
<dbReference type="InterPro" id="IPR000194">
    <property type="entry name" value="ATPase_F1/V1/A1_a/bsu_nucl-bd"/>
</dbReference>
<dbReference type="InterPro" id="IPR020003">
    <property type="entry name" value="ATPase_a/bsu_AS"/>
</dbReference>
<dbReference type="AlphaFoldDB" id="A0A292YCB8"/>
<dbReference type="NCBIfam" id="NF003235">
    <property type="entry name" value="PRK04196.1"/>
    <property type="match status" value="1"/>
</dbReference>
<dbReference type="OrthoDB" id="9801639at2"/>
<dbReference type="GO" id="GO:0006811">
    <property type="term" value="P:monoatomic ion transport"/>
    <property type="evidence" value="ECO:0007669"/>
    <property type="project" value="UniProtKB-KW"/>
</dbReference>
<dbReference type="SUPFAM" id="SSF47917">
    <property type="entry name" value="C-terminal domain of alpha and beta subunits of F1 ATP synthase"/>
    <property type="match status" value="1"/>
</dbReference>
<protein>
    <submittedName>
        <fullName evidence="7">V/A-type H+/Na+-transporting ATPase subunit B</fullName>
    </submittedName>
</protein>
<dbReference type="SUPFAM" id="SSF52540">
    <property type="entry name" value="P-loop containing nucleoside triphosphate hydrolases"/>
    <property type="match status" value="1"/>
</dbReference>
<dbReference type="Gene3D" id="3.40.50.12240">
    <property type="match status" value="1"/>
</dbReference>
<keyword evidence="2" id="KW-0813">Transport</keyword>
<dbReference type="InterPro" id="IPR022879">
    <property type="entry name" value="V-ATPase_su_B/beta"/>
</dbReference>
<accession>A0A292YCB8</accession>
<keyword evidence="3" id="KW-0406">Ion transport</keyword>
<evidence type="ECO:0000256" key="4">
    <source>
        <dbReference type="ARBA" id="ARBA00059599"/>
    </source>
</evidence>
<dbReference type="Pfam" id="PF00006">
    <property type="entry name" value="ATP-synt_ab"/>
    <property type="match status" value="1"/>
</dbReference>
<dbReference type="RefSeq" id="WP_096258276.1">
    <property type="nucleotide sequence ID" value="NZ_BDME01000001.1"/>
</dbReference>
<dbReference type="PANTHER" id="PTHR43389:SF4">
    <property type="entry name" value="V-TYPE PROTON ATPASE SUBUNIT B"/>
    <property type="match status" value="1"/>
</dbReference>
<dbReference type="PANTHER" id="PTHR43389">
    <property type="entry name" value="V-TYPE PROTON ATPASE SUBUNIT B"/>
    <property type="match status" value="1"/>
</dbReference>
<evidence type="ECO:0000259" key="5">
    <source>
        <dbReference type="Pfam" id="PF00006"/>
    </source>
</evidence>
<feature type="domain" description="ATPase F1/V1/A1 complex alpha/beta subunit nucleotide-binding" evidence="5">
    <location>
        <begin position="129"/>
        <end position="341"/>
    </location>
</feature>
<evidence type="ECO:0000313" key="7">
    <source>
        <dbReference type="EMBL" id="GAX87121.1"/>
    </source>
</evidence>
<dbReference type="CDD" id="cd01135">
    <property type="entry name" value="V_A-ATPase_B"/>
    <property type="match status" value="1"/>
</dbReference>
<keyword evidence="8" id="KW-1185">Reference proteome</keyword>
<comment type="function">
    <text evidence="4">Produces ATP from ADP in the presence of a proton gradient across the membrane. The V-type beta chain is a regulatory subunit.</text>
</comment>
<comment type="caution">
    <text evidence="7">The sequence shown here is derived from an EMBL/GenBank/DDBJ whole genome shotgun (WGS) entry which is preliminary data.</text>
</comment>
<dbReference type="EMBL" id="BDME01000001">
    <property type="protein sequence ID" value="GAX87121.1"/>
    <property type="molecule type" value="Genomic_DNA"/>
</dbReference>
<dbReference type="InterPro" id="IPR055190">
    <property type="entry name" value="ATP-synt_VA_C"/>
</dbReference>
<evidence type="ECO:0000256" key="3">
    <source>
        <dbReference type="ARBA" id="ARBA00023065"/>
    </source>
</evidence>
<proteinExistence type="inferred from homology"/>
<feature type="domain" description="ATP synthase A/B type C-terminal" evidence="6">
    <location>
        <begin position="345"/>
        <end position="439"/>
    </location>
</feature>
<name>A0A292YCB8_9BACT</name>
<dbReference type="Proteomes" id="UP000217944">
    <property type="component" value="Unassembled WGS sequence"/>
</dbReference>
<dbReference type="GO" id="GO:0005524">
    <property type="term" value="F:ATP binding"/>
    <property type="evidence" value="ECO:0007669"/>
    <property type="project" value="InterPro"/>
</dbReference>
<comment type="similarity">
    <text evidence="1">Belongs to the ATPase alpha/beta chains family.</text>
</comment>
<sequence>MRIEYEGALEIKGNLLFFETIENVGLNEEVTIRSNEKTLKGIVSSINEKITVIEILGEVYELDLQNIKVEFKYKPVQIPLSEEMSGKVLNSFGESLDNSIINIEKYQNINVGAYNPTRRLYPKDIVKTGFSSIDALNTLIKGQKLPIFALSGLPNDEFVSKLATQIEIEDSVVILGAIGLRHERAEFLINNIVKNNQNVTVFLNLANEPAVNSIVLPRSALTFAEYMAFEKGKNVIVILYDMTNYANALREISAKKEEIPGKKGYPGYMYSDLASIYERAGILKGKNGSITQIPILTLPDDDITHPIPDLTGYITEGQITMDRNLYKKGIFPPVNVLTSLSRLMNSAIDKTHKRFASQLYSSYAKAKKIEMFASIIGEEELSETEKKYLLFSKKFEKEFVNQDIGRTFEETFDKGWELLKLLPESELIRLTDEEIKKYING</sequence>
<evidence type="ECO:0000256" key="1">
    <source>
        <dbReference type="ARBA" id="ARBA00008936"/>
    </source>
</evidence>
<dbReference type="Pfam" id="PF22919">
    <property type="entry name" value="ATP-synt_VA_C"/>
    <property type="match status" value="1"/>
</dbReference>
<dbReference type="PROSITE" id="PS00152">
    <property type="entry name" value="ATPASE_ALPHA_BETA"/>
    <property type="match status" value="1"/>
</dbReference>
<gene>
    <name evidence="7" type="ORF">LNAT_P0416</name>
</gene>
<organism evidence="7 8">
    <name type="scientific">Lebetimonas natsushimae</name>
    <dbReference type="NCBI Taxonomy" id="1936991"/>
    <lineage>
        <taxon>Bacteria</taxon>
        <taxon>Pseudomonadati</taxon>
        <taxon>Campylobacterota</taxon>
        <taxon>Epsilonproteobacteria</taxon>
        <taxon>Nautiliales</taxon>
        <taxon>Nautiliaceae</taxon>
        <taxon>Lebetimonas</taxon>
    </lineage>
</organism>
<evidence type="ECO:0000256" key="2">
    <source>
        <dbReference type="ARBA" id="ARBA00022448"/>
    </source>
</evidence>
<evidence type="ECO:0000313" key="8">
    <source>
        <dbReference type="Proteomes" id="UP000217944"/>
    </source>
</evidence>